<feature type="compositionally biased region" description="Low complexity" evidence="7">
    <location>
        <begin position="67"/>
        <end position="88"/>
    </location>
</feature>
<evidence type="ECO:0000256" key="1">
    <source>
        <dbReference type="ARBA" id="ARBA00022723"/>
    </source>
</evidence>
<feature type="compositionally biased region" description="Low complexity" evidence="7">
    <location>
        <begin position="414"/>
        <end position="431"/>
    </location>
</feature>
<evidence type="ECO:0000256" key="2">
    <source>
        <dbReference type="ARBA" id="ARBA00022833"/>
    </source>
</evidence>
<dbReference type="GO" id="GO:0046872">
    <property type="term" value="F:metal ion binding"/>
    <property type="evidence" value="ECO:0007669"/>
    <property type="project" value="UniProtKB-KW"/>
</dbReference>
<keyword evidence="5" id="KW-0804">Transcription</keyword>
<feature type="compositionally biased region" description="Low complexity" evidence="7">
    <location>
        <begin position="199"/>
        <end position="216"/>
    </location>
</feature>
<protein>
    <submittedName>
        <fullName evidence="8">C6 zinc finger</fullName>
    </submittedName>
</protein>
<name>A0A9P5B0D7_9HYPO</name>
<accession>A0A9P5B0D7</accession>
<evidence type="ECO:0000256" key="4">
    <source>
        <dbReference type="ARBA" id="ARBA00023125"/>
    </source>
</evidence>
<dbReference type="PANTHER" id="PTHR36206">
    <property type="entry name" value="ASPERCRYPTIN BIOSYNTHESIS CLUSTER-SPECIFIC TRANSCRIPTION REGULATOR ATNN-RELATED"/>
    <property type="match status" value="1"/>
</dbReference>
<keyword evidence="1" id="KW-0479">Metal-binding</keyword>
<evidence type="ECO:0000256" key="5">
    <source>
        <dbReference type="ARBA" id="ARBA00023163"/>
    </source>
</evidence>
<keyword evidence="9" id="KW-1185">Reference proteome</keyword>
<dbReference type="InterPro" id="IPR052360">
    <property type="entry name" value="Transcr_Regulatory_Proteins"/>
</dbReference>
<gene>
    <name evidence="8" type="ORF">FAGAP_11407</name>
</gene>
<comment type="caution">
    <text evidence="8">The sequence shown here is derived from an EMBL/GenBank/DDBJ whole genome shotgun (WGS) entry which is preliminary data.</text>
</comment>
<evidence type="ECO:0000256" key="3">
    <source>
        <dbReference type="ARBA" id="ARBA00023015"/>
    </source>
</evidence>
<dbReference type="AlphaFoldDB" id="A0A9P5B0D7"/>
<dbReference type="Proteomes" id="UP000737391">
    <property type="component" value="Unassembled WGS sequence"/>
</dbReference>
<organism evidence="8 9">
    <name type="scientific">Fusarium agapanthi</name>
    <dbReference type="NCBI Taxonomy" id="1803897"/>
    <lineage>
        <taxon>Eukaryota</taxon>
        <taxon>Fungi</taxon>
        <taxon>Dikarya</taxon>
        <taxon>Ascomycota</taxon>
        <taxon>Pezizomycotina</taxon>
        <taxon>Sordariomycetes</taxon>
        <taxon>Hypocreomycetidae</taxon>
        <taxon>Hypocreales</taxon>
        <taxon>Nectriaceae</taxon>
        <taxon>Fusarium</taxon>
        <taxon>Fusarium fujikuroi species complex</taxon>
    </lineage>
</organism>
<feature type="region of interest" description="Disordered" evidence="7">
    <location>
        <begin position="1"/>
        <end position="22"/>
    </location>
</feature>
<dbReference type="PANTHER" id="PTHR36206:SF4">
    <property type="entry name" value="HYPOTHETICAL CONSERVED PROTEIN (EUROFUNG)-RELATED"/>
    <property type="match status" value="1"/>
</dbReference>
<feature type="region of interest" description="Disordered" evidence="7">
    <location>
        <begin position="195"/>
        <end position="216"/>
    </location>
</feature>
<keyword evidence="6" id="KW-0539">Nucleus</keyword>
<evidence type="ECO:0000256" key="7">
    <source>
        <dbReference type="SAM" id="MobiDB-lite"/>
    </source>
</evidence>
<keyword evidence="3" id="KW-0805">Transcription regulation</keyword>
<dbReference type="OrthoDB" id="39175at2759"/>
<dbReference type="GO" id="GO:0003677">
    <property type="term" value="F:DNA binding"/>
    <property type="evidence" value="ECO:0007669"/>
    <property type="project" value="UniProtKB-KW"/>
</dbReference>
<feature type="region of interest" description="Disordered" evidence="7">
    <location>
        <begin position="414"/>
        <end position="438"/>
    </location>
</feature>
<feature type="region of interest" description="Disordered" evidence="7">
    <location>
        <begin position="67"/>
        <end position="153"/>
    </location>
</feature>
<sequence length="733" mass="81057">MNHASSSSSRDQAAATPTTESQVQAQVLASTSMTAIFPITALTTHPSSIPHPTSVNTSNTIDIPYTESSYSSSNVSPTSTSTPATPITGAGNTERIATTRSPSVSAASTSTKTTSVASTASASSDLVAPSAAPPAKAKRVRTSYPPPSRSSRPFEEIRIAPKPMPAYDAQASSSTSIAPLHGDYHLLPRRTHQRSILRTTSPGTTSPSPTTYHPSSVMQIQPNESFYFEIVRSHTANELSGFFNNLFWTHYVLQACHSEDAIKCAVIALGALYQTLEQTAALNMHSGSEMGGDARVKLVRGHWQVAIRRYGDACNALVKLNTQDQRSHRTSIMANVLLACFDSFIGDHRQAIHQIQTGLGLLDIFRTQQRQRLLPVSENSLEEELVIIFTRLAIQAKSYDMAFHFPQPFSIRLSSQSQTQSPGPSGTTPSQEEPSSIPETFTSVVEARVACDALNARIMRYTEELFAMKTDLKSTLPQSWLDYGLHFKDYLDAWGKAFDNLFFTRHNPSVSLQEKAGIAALKMLSTNSRILYLMMFSDKESDFDNFLPQFQTIVDLGTEIVGDEERRAASRDCPDPEHCQHRQRENWQSQDLFPPMGFSAPHLKPRFAADIGIVAPLFVVATKCRDPGTRRRAIQLLRSSARREGMWDSEMVANISAWVMNLEESEALSMGVESYHVDGITRPIPRIVPEEKRFTIRSVDFDLRTRVADLQVGTRGLPPGIPDSKFRQTRLNW</sequence>
<feature type="compositionally biased region" description="Low complexity" evidence="7">
    <location>
        <begin position="98"/>
        <end position="135"/>
    </location>
</feature>
<evidence type="ECO:0000313" key="9">
    <source>
        <dbReference type="Proteomes" id="UP000737391"/>
    </source>
</evidence>
<evidence type="ECO:0000256" key="6">
    <source>
        <dbReference type="ARBA" id="ARBA00023242"/>
    </source>
</evidence>
<keyword evidence="2" id="KW-0862">Zinc</keyword>
<reference evidence="8" key="1">
    <citation type="submission" date="2020-01" db="EMBL/GenBank/DDBJ databases">
        <title>Identification and distribution of gene clusters putatively required for synthesis of sphingolipid metabolism inhibitors in phylogenetically diverse species of the filamentous fungus Fusarium.</title>
        <authorList>
            <person name="Kim H.-S."/>
            <person name="Busman M."/>
            <person name="Brown D.W."/>
            <person name="Divon H."/>
            <person name="Uhlig S."/>
            <person name="Proctor R.H."/>
        </authorList>
    </citation>
    <scope>NUCLEOTIDE SEQUENCE</scope>
    <source>
        <strain evidence="8">NRRL 31653</strain>
    </source>
</reference>
<dbReference type="EMBL" id="LUFC02001058">
    <property type="protein sequence ID" value="KAF4487742.1"/>
    <property type="molecule type" value="Genomic_DNA"/>
</dbReference>
<evidence type="ECO:0000313" key="8">
    <source>
        <dbReference type="EMBL" id="KAF4487742.1"/>
    </source>
</evidence>
<proteinExistence type="predicted"/>
<keyword evidence="4" id="KW-0238">DNA-binding</keyword>